<proteinExistence type="predicted"/>
<dbReference type="EMBL" id="BMFK01000001">
    <property type="protein sequence ID" value="GGE56994.1"/>
    <property type="molecule type" value="Genomic_DNA"/>
</dbReference>
<dbReference type="Pfam" id="PF04235">
    <property type="entry name" value="DUF418"/>
    <property type="match status" value="1"/>
</dbReference>
<evidence type="ECO:0000313" key="3">
    <source>
        <dbReference type="EMBL" id="GGE56994.1"/>
    </source>
</evidence>
<feature type="transmembrane region" description="Helical" evidence="1">
    <location>
        <begin position="95"/>
        <end position="113"/>
    </location>
</feature>
<dbReference type="Proteomes" id="UP000605259">
    <property type="component" value="Unassembled WGS sequence"/>
</dbReference>
<evidence type="ECO:0000259" key="2">
    <source>
        <dbReference type="Pfam" id="PF04235"/>
    </source>
</evidence>
<evidence type="ECO:0000256" key="1">
    <source>
        <dbReference type="SAM" id="Phobius"/>
    </source>
</evidence>
<dbReference type="PANTHER" id="PTHR30590">
    <property type="entry name" value="INNER MEMBRANE PROTEIN"/>
    <property type="match status" value="1"/>
</dbReference>
<feature type="transmembrane region" description="Helical" evidence="1">
    <location>
        <begin position="272"/>
        <end position="290"/>
    </location>
</feature>
<feature type="transmembrane region" description="Helical" evidence="1">
    <location>
        <begin position="12"/>
        <end position="33"/>
    </location>
</feature>
<accession>A0A917EMM2</accession>
<feature type="transmembrane region" description="Helical" evidence="1">
    <location>
        <begin position="119"/>
        <end position="135"/>
    </location>
</feature>
<protein>
    <recommendedName>
        <fullName evidence="2">DUF418 domain-containing protein</fullName>
    </recommendedName>
</protein>
<feature type="transmembrane region" description="Helical" evidence="1">
    <location>
        <begin position="147"/>
        <end position="168"/>
    </location>
</feature>
<dbReference type="PANTHER" id="PTHR30590:SF2">
    <property type="entry name" value="INNER MEMBRANE PROTEIN"/>
    <property type="match status" value="1"/>
</dbReference>
<feature type="transmembrane region" description="Helical" evidence="1">
    <location>
        <begin position="53"/>
        <end position="74"/>
    </location>
</feature>
<dbReference type="InterPro" id="IPR007349">
    <property type="entry name" value="DUF418"/>
</dbReference>
<reference evidence="3" key="1">
    <citation type="journal article" date="2014" name="Int. J. Syst. Evol. Microbiol.">
        <title>Complete genome sequence of Corynebacterium casei LMG S-19264T (=DSM 44701T), isolated from a smear-ripened cheese.</title>
        <authorList>
            <consortium name="US DOE Joint Genome Institute (JGI-PGF)"/>
            <person name="Walter F."/>
            <person name="Albersmeier A."/>
            <person name="Kalinowski J."/>
            <person name="Ruckert C."/>
        </authorList>
    </citation>
    <scope>NUCLEOTIDE SEQUENCE</scope>
    <source>
        <strain evidence="3">CGMCC 1.12698</strain>
    </source>
</reference>
<dbReference type="AlphaFoldDB" id="A0A917EMM2"/>
<dbReference type="InterPro" id="IPR052529">
    <property type="entry name" value="Bact_Transport_Assoc"/>
</dbReference>
<keyword evidence="4" id="KW-1185">Reference proteome</keyword>
<feature type="transmembrane region" description="Helical" evidence="1">
    <location>
        <begin position="247"/>
        <end position="266"/>
    </location>
</feature>
<keyword evidence="1" id="KW-0472">Membrane</keyword>
<evidence type="ECO:0000313" key="4">
    <source>
        <dbReference type="Proteomes" id="UP000605259"/>
    </source>
</evidence>
<feature type="transmembrane region" description="Helical" evidence="1">
    <location>
        <begin position="310"/>
        <end position="328"/>
    </location>
</feature>
<dbReference type="RefSeq" id="WP_188386787.1">
    <property type="nucleotide sequence ID" value="NZ_BMFK01000001.1"/>
</dbReference>
<feature type="transmembrane region" description="Helical" evidence="1">
    <location>
        <begin position="340"/>
        <end position="362"/>
    </location>
</feature>
<comment type="caution">
    <text evidence="3">The sequence shown here is derived from an EMBL/GenBank/DDBJ whole genome shotgun (WGS) entry which is preliminary data.</text>
</comment>
<keyword evidence="1" id="KW-0812">Transmembrane</keyword>
<organism evidence="3 4">
    <name type="scientific">Priestia taiwanensis</name>
    <dbReference type="NCBI Taxonomy" id="1347902"/>
    <lineage>
        <taxon>Bacteria</taxon>
        <taxon>Bacillati</taxon>
        <taxon>Bacillota</taxon>
        <taxon>Bacilli</taxon>
        <taxon>Bacillales</taxon>
        <taxon>Bacillaceae</taxon>
        <taxon>Priestia</taxon>
    </lineage>
</organism>
<gene>
    <name evidence="3" type="ORF">GCM10007140_04130</name>
</gene>
<feature type="domain" description="DUF418" evidence="2">
    <location>
        <begin position="225"/>
        <end position="374"/>
    </location>
</feature>
<reference evidence="3" key="2">
    <citation type="submission" date="2020-09" db="EMBL/GenBank/DDBJ databases">
        <authorList>
            <person name="Sun Q."/>
            <person name="Zhou Y."/>
        </authorList>
    </citation>
    <scope>NUCLEOTIDE SEQUENCE</scope>
    <source>
        <strain evidence="3">CGMCC 1.12698</strain>
    </source>
</reference>
<sequence>MENRVKRIRILDILRGFAILGTLGTNIWIFGYWGDTAQIFMGDSQWWTSADRIIQTICLVLVNGKFLGLLSVMFGIGLEMKYQQSLRKGNPWPGTYLWVSMILMLEGFIHFTLVMEYDILMGYAAAAIIVSFIVKRGDKAIWRTIKWLGGIYTVLVLTLSALLFSFIATGGDITGDGGTDIVALYQTGSWLDQVQYRLSNFVILRFEVIFALPLNIVLFLIGVMLMRKGAFGDNEVGRNIRVRLFKYGILIGLPLNLLLLVPGHLFDIPVRYLFAPLLAMGYVAIIARLVESRPDLRIWSWLEQTGKMSLSCYVVQNVLSSVIFYGWGMGLGNKLNSISIIGVWIGLSIIQILFAIIWLRLFRMGPMEEMRKRAVGLLAKGA</sequence>
<name>A0A917EMM2_9BACI</name>
<feature type="transmembrane region" description="Helical" evidence="1">
    <location>
        <begin position="202"/>
        <end position="226"/>
    </location>
</feature>
<keyword evidence="1" id="KW-1133">Transmembrane helix</keyword>